<dbReference type="PANTHER" id="PTHR47572:SF5">
    <property type="entry name" value="BLR2277 PROTEIN"/>
    <property type="match status" value="1"/>
</dbReference>
<reference evidence="2 3" key="2">
    <citation type="submission" date="2020-07" db="EMBL/GenBank/DDBJ databases">
        <authorList>
            <person name="Yu X."/>
        </authorList>
    </citation>
    <scope>NUCLEOTIDE SEQUENCE [LARGE SCALE GENOMIC DNA]</scope>
    <source>
        <strain evidence="3">24</strain>
    </source>
</reference>
<evidence type="ECO:0000313" key="2">
    <source>
        <dbReference type="EMBL" id="QLL05493.1"/>
    </source>
</evidence>
<dbReference type="InterPro" id="IPR011042">
    <property type="entry name" value="6-blade_b-propeller_TolB-like"/>
</dbReference>
<gene>
    <name evidence="2" type="ORF">H0P51_16695</name>
</gene>
<dbReference type="KEGG" id="mgor:H0P51_16695"/>
<dbReference type="Gene3D" id="2.120.10.30">
    <property type="entry name" value="TolB, C-terminal domain"/>
    <property type="match status" value="1"/>
</dbReference>
<sequence length="274" mass="27985">MRIEVIADGLGFTEAPVLLADGRIAVASVSHGAVYIVDPNGGPVQRIGTGGGPSGLAVGDDGTIFIAQNGGIWGASAAAPPGIQAITGAAVEYVVADLRAPNDVTIDSAGQLWVTDSGAEFDPSRPQDAQPGIVWLVDVAAARAEPRIDPGPVSLNGIGLRPDESALLLTATLPSQLLSCALPTPTTTQQVHTLCHFAGDWPDGIAVTAAGDIWAAMHNADRIELVGPAGELRDRLDLPTGSAPTNVCCGVEPGELYVTAAHAQSLLRIKCASR</sequence>
<dbReference type="InterPro" id="IPR051262">
    <property type="entry name" value="SMP-30/CGR1_Lactonase"/>
</dbReference>
<organism evidence="2 3">
    <name type="scientific">Mycobacterium vicinigordonae</name>
    <dbReference type="NCBI Taxonomy" id="1719132"/>
    <lineage>
        <taxon>Bacteria</taxon>
        <taxon>Bacillati</taxon>
        <taxon>Actinomycetota</taxon>
        <taxon>Actinomycetes</taxon>
        <taxon>Mycobacteriales</taxon>
        <taxon>Mycobacteriaceae</taxon>
        <taxon>Mycobacterium</taxon>
    </lineage>
</organism>
<reference evidence="3" key="1">
    <citation type="submission" date="2020-07" db="EMBL/GenBank/DDBJ databases">
        <title>Description of Mycobacterium gordonae subsp. intergordonae subsp.nov. and Mycobacterium gordonae subsp. gordonae subsp. nov.</title>
        <authorList>
            <person name="Yu X."/>
        </authorList>
    </citation>
    <scope>NUCLEOTIDE SEQUENCE [LARGE SCALE GENOMIC DNA]</scope>
    <source>
        <strain evidence="3">24</strain>
    </source>
</reference>
<evidence type="ECO:0000259" key="1">
    <source>
        <dbReference type="Pfam" id="PF08450"/>
    </source>
</evidence>
<proteinExistence type="predicted"/>
<dbReference type="AlphaFoldDB" id="A0A7D6HSH0"/>
<accession>A0A7D6HSH0</accession>
<reference evidence="3" key="3">
    <citation type="submission" date="2023-07" db="EMBL/GenBank/DDBJ databases">
        <title>Description of Mycobacterium gordonae subsp. intergordonae subsp.nov. and Mycobacterium gordonae subsp. gordonae subsp. nov.</title>
        <authorList>
            <person name="Huang H."/>
        </authorList>
    </citation>
    <scope>NUCLEOTIDE SEQUENCE [LARGE SCALE GENOMIC DNA]</scope>
    <source>
        <strain evidence="3">24</strain>
    </source>
</reference>
<dbReference type="PANTHER" id="PTHR47572">
    <property type="entry name" value="LIPOPROTEIN-RELATED"/>
    <property type="match status" value="1"/>
</dbReference>
<name>A0A7D6HSH0_9MYCO</name>
<dbReference type="Proteomes" id="UP000510682">
    <property type="component" value="Chromosome"/>
</dbReference>
<dbReference type="SUPFAM" id="SSF63829">
    <property type="entry name" value="Calcium-dependent phosphotriesterase"/>
    <property type="match status" value="1"/>
</dbReference>
<keyword evidence="3" id="KW-1185">Reference proteome</keyword>
<dbReference type="EMBL" id="CP059165">
    <property type="protein sequence ID" value="QLL05493.1"/>
    <property type="molecule type" value="Genomic_DNA"/>
</dbReference>
<dbReference type="RefSeq" id="WP_180913903.1">
    <property type="nucleotide sequence ID" value="NZ_CP059165.1"/>
</dbReference>
<evidence type="ECO:0000313" key="3">
    <source>
        <dbReference type="Proteomes" id="UP000510682"/>
    </source>
</evidence>
<dbReference type="InterPro" id="IPR013658">
    <property type="entry name" value="SGL"/>
</dbReference>
<dbReference type="Pfam" id="PF08450">
    <property type="entry name" value="SGL"/>
    <property type="match status" value="1"/>
</dbReference>
<feature type="domain" description="SMP-30/Gluconolactonase/LRE-like region" evidence="1">
    <location>
        <begin position="13"/>
        <end position="262"/>
    </location>
</feature>
<protein>
    <submittedName>
        <fullName evidence="2">SMP-30/gluconolactonase/LRE family protein</fullName>
    </submittedName>
</protein>